<dbReference type="AlphaFoldDB" id="A0A9D4PVM5"/>
<dbReference type="Proteomes" id="UP000821837">
    <property type="component" value="Unassembled WGS sequence"/>
</dbReference>
<protein>
    <submittedName>
        <fullName evidence="2">Uncharacterized protein</fullName>
    </submittedName>
</protein>
<evidence type="ECO:0000313" key="3">
    <source>
        <dbReference type="Proteomes" id="UP000821837"/>
    </source>
</evidence>
<name>A0A9D4PVM5_RHISA</name>
<evidence type="ECO:0000256" key="1">
    <source>
        <dbReference type="SAM" id="MobiDB-lite"/>
    </source>
</evidence>
<proteinExistence type="predicted"/>
<sequence>MDMYSSSQDSVSYVQATSPQPSGFPPLTVSMDIDTRSYTHSRSPRLHRASPPRAHRGRRQGLQGTPKRQVGDVPVIRLGGTVLPPEVEKVLSRGPKYSVEAPSTNSWQLPIALRTKCMLKKGSVVVKNV</sequence>
<accession>A0A9D4PVM5</accession>
<reference evidence="2" key="1">
    <citation type="journal article" date="2020" name="Cell">
        <title>Large-Scale Comparative Analyses of Tick Genomes Elucidate Their Genetic Diversity and Vector Capacities.</title>
        <authorList>
            <consortium name="Tick Genome and Microbiome Consortium (TIGMIC)"/>
            <person name="Jia N."/>
            <person name="Wang J."/>
            <person name="Shi W."/>
            <person name="Du L."/>
            <person name="Sun Y."/>
            <person name="Zhan W."/>
            <person name="Jiang J.F."/>
            <person name="Wang Q."/>
            <person name="Zhang B."/>
            <person name="Ji P."/>
            <person name="Bell-Sakyi L."/>
            <person name="Cui X.M."/>
            <person name="Yuan T.T."/>
            <person name="Jiang B.G."/>
            <person name="Yang W.F."/>
            <person name="Lam T.T."/>
            <person name="Chang Q.C."/>
            <person name="Ding S.J."/>
            <person name="Wang X.J."/>
            <person name="Zhu J.G."/>
            <person name="Ruan X.D."/>
            <person name="Zhao L."/>
            <person name="Wei J.T."/>
            <person name="Ye R.Z."/>
            <person name="Que T.C."/>
            <person name="Du C.H."/>
            <person name="Zhou Y.H."/>
            <person name="Cheng J.X."/>
            <person name="Dai P.F."/>
            <person name="Guo W.B."/>
            <person name="Han X.H."/>
            <person name="Huang E.J."/>
            <person name="Li L.F."/>
            <person name="Wei W."/>
            <person name="Gao Y.C."/>
            <person name="Liu J.Z."/>
            <person name="Shao H.Z."/>
            <person name="Wang X."/>
            <person name="Wang C.C."/>
            <person name="Yang T.C."/>
            <person name="Huo Q.B."/>
            <person name="Li W."/>
            <person name="Chen H.Y."/>
            <person name="Chen S.E."/>
            <person name="Zhou L.G."/>
            <person name="Ni X.B."/>
            <person name="Tian J.H."/>
            <person name="Sheng Y."/>
            <person name="Liu T."/>
            <person name="Pan Y.S."/>
            <person name="Xia L.Y."/>
            <person name="Li J."/>
            <person name="Zhao F."/>
            <person name="Cao W.C."/>
        </authorList>
    </citation>
    <scope>NUCLEOTIDE SEQUENCE</scope>
    <source>
        <strain evidence="2">Rsan-2018</strain>
    </source>
</reference>
<keyword evidence="3" id="KW-1185">Reference proteome</keyword>
<comment type="caution">
    <text evidence="2">The sequence shown here is derived from an EMBL/GenBank/DDBJ whole genome shotgun (WGS) entry which is preliminary data.</text>
</comment>
<reference evidence="2" key="2">
    <citation type="submission" date="2021-09" db="EMBL/GenBank/DDBJ databases">
        <authorList>
            <person name="Jia N."/>
            <person name="Wang J."/>
            <person name="Shi W."/>
            <person name="Du L."/>
            <person name="Sun Y."/>
            <person name="Zhan W."/>
            <person name="Jiang J."/>
            <person name="Wang Q."/>
            <person name="Zhang B."/>
            <person name="Ji P."/>
            <person name="Sakyi L.B."/>
            <person name="Cui X."/>
            <person name="Yuan T."/>
            <person name="Jiang B."/>
            <person name="Yang W."/>
            <person name="Lam T.T.-Y."/>
            <person name="Chang Q."/>
            <person name="Ding S."/>
            <person name="Wang X."/>
            <person name="Zhu J."/>
            <person name="Ruan X."/>
            <person name="Zhao L."/>
            <person name="Wei J."/>
            <person name="Que T."/>
            <person name="Du C."/>
            <person name="Cheng J."/>
            <person name="Dai P."/>
            <person name="Han X."/>
            <person name="Huang E."/>
            <person name="Gao Y."/>
            <person name="Liu J."/>
            <person name="Shao H."/>
            <person name="Ye R."/>
            <person name="Li L."/>
            <person name="Wei W."/>
            <person name="Wang X."/>
            <person name="Wang C."/>
            <person name="Huo Q."/>
            <person name="Li W."/>
            <person name="Guo W."/>
            <person name="Chen H."/>
            <person name="Chen S."/>
            <person name="Zhou L."/>
            <person name="Zhou L."/>
            <person name="Ni X."/>
            <person name="Tian J."/>
            <person name="Zhou Y."/>
            <person name="Sheng Y."/>
            <person name="Liu T."/>
            <person name="Pan Y."/>
            <person name="Xia L."/>
            <person name="Li J."/>
            <person name="Zhao F."/>
            <person name="Cao W."/>
        </authorList>
    </citation>
    <scope>NUCLEOTIDE SEQUENCE</scope>
    <source>
        <strain evidence="2">Rsan-2018</strain>
        <tissue evidence="2">Larvae</tissue>
    </source>
</reference>
<evidence type="ECO:0000313" key="2">
    <source>
        <dbReference type="EMBL" id="KAH7955967.1"/>
    </source>
</evidence>
<organism evidence="2 3">
    <name type="scientific">Rhipicephalus sanguineus</name>
    <name type="common">Brown dog tick</name>
    <name type="synonym">Ixodes sanguineus</name>
    <dbReference type="NCBI Taxonomy" id="34632"/>
    <lineage>
        <taxon>Eukaryota</taxon>
        <taxon>Metazoa</taxon>
        <taxon>Ecdysozoa</taxon>
        <taxon>Arthropoda</taxon>
        <taxon>Chelicerata</taxon>
        <taxon>Arachnida</taxon>
        <taxon>Acari</taxon>
        <taxon>Parasitiformes</taxon>
        <taxon>Ixodida</taxon>
        <taxon>Ixodoidea</taxon>
        <taxon>Ixodidae</taxon>
        <taxon>Rhipicephalinae</taxon>
        <taxon>Rhipicephalus</taxon>
        <taxon>Rhipicephalus</taxon>
    </lineage>
</organism>
<feature type="compositionally biased region" description="Basic residues" evidence="1">
    <location>
        <begin position="42"/>
        <end position="59"/>
    </location>
</feature>
<feature type="compositionally biased region" description="Low complexity" evidence="1">
    <location>
        <begin position="1"/>
        <end position="15"/>
    </location>
</feature>
<feature type="region of interest" description="Disordered" evidence="1">
    <location>
        <begin position="1"/>
        <end position="70"/>
    </location>
</feature>
<gene>
    <name evidence="2" type="ORF">HPB52_005300</name>
</gene>
<dbReference type="EMBL" id="JABSTV010001250">
    <property type="protein sequence ID" value="KAH7955967.1"/>
    <property type="molecule type" value="Genomic_DNA"/>
</dbReference>